<keyword evidence="6" id="KW-1185">Reference proteome</keyword>
<evidence type="ECO:0000256" key="1">
    <source>
        <dbReference type="ARBA" id="ARBA00022574"/>
    </source>
</evidence>
<feature type="region of interest" description="Disordered" evidence="4">
    <location>
        <begin position="43"/>
        <end position="66"/>
    </location>
</feature>
<evidence type="ECO:0000256" key="2">
    <source>
        <dbReference type="ARBA" id="ARBA00022737"/>
    </source>
</evidence>
<dbReference type="PROSITE" id="PS50082">
    <property type="entry name" value="WD_REPEATS_2"/>
    <property type="match status" value="3"/>
</dbReference>
<dbReference type="PROSITE" id="PS50294">
    <property type="entry name" value="WD_REPEATS_REGION"/>
    <property type="match status" value="2"/>
</dbReference>
<dbReference type="InterPro" id="IPR001680">
    <property type="entry name" value="WD40_rpt"/>
</dbReference>
<evidence type="ECO:0000256" key="4">
    <source>
        <dbReference type="SAM" id="MobiDB-lite"/>
    </source>
</evidence>
<dbReference type="CDD" id="cd00200">
    <property type="entry name" value="WD40"/>
    <property type="match status" value="1"/>
</dbReference>
<evidence type="ECO:0000313" key="5">
    <source>
        <dbReference type="EMBL" id="KAL0950397.1"/>
    </source>
</evidence>
<dbReference type="InterPro" id="IPR036322">
    <property type="entry name" value="WD40_repeat_dom_sf"/>
</dbReference>
<protein>
    <recommendedName>
        <fullName evidence="7">WD repeat-containing protein 61</fullName>
    </recommendedName>
</protein>
<dbReference type="Proteomes" id="UP001556367">
    <property type="component" value="Unassembled WGS sequence"/>
</dbReference>
<proteinExistence type="predicted"/>
<reference evidence="6" key="1">
    <citation type="submission" date="2024-06" db="EMBL/GenBank/DDBJ databases">
        <title>Multi-omics analyses provide insights into the biosynthesis of the anticancer antibiotic pleurotin in Hohenbuehelia grisea.</title>
        <authorList>
            <person name="Weaver J.A."/>
            <person name="Alberti F."/>
        </authorList>
    </citation>
    <scope>NUCLEOTIDE SEQUENCE [LARGE SCALE GENOMIC DNA]</scope>
    <source>
        <strain evidence="6">T-177</strain>
    </source>
</reference>
<feature type="repeat" description="WD" evidence="3">
    <location>
        <begin position="240"/>
        <end position="281"/>
    </location>
</feature>
<dbReference type="EMBL" id="JASNQZ010000012">
    <property type="protein sequence ID" value="KAL0950397.1"/>
    <property type="molecule type" value="Genomic_DNA"/>
</dbReference>
<name>A0ABR3J4A4_9AGAR</name>
<sequence>MSLAFLHAHDCSEPHNDAVWGVAWTQDDNCVSISADGSIRQWTSATGQPHPSDASRPTTHTLGLNSLSVSPDGRRALYNSLEGLTCMWDLQTGELVGKFESFVRSGDDVEPSWSASLHPNGDTYCSTGSSGNVTVHSAQPNNFGERLSTLSSGRAKFGMRCVHSPDGARVALSNESGQIFIFDLESNSLVTTYSSHAMTVRSLAWSPDSSLLMSASDDKRLVLHDVRSPTKSAGGAVATLSGHTSWVLSTDFSPDGRLALSGSSDKSIKVWDIGTRTAVSTVQDTGEVWGVAWRPKPSAVGAGAGAFVSGGEDGAVRWWRGAGVGLGGA</sequence>
<dbReference type="SUPFAM" id="SSF50978">
    <property type="entry name" value="WD40 repeat-like"/>
    <property type="match status" value="1"/>
</dbReference>
<dbReference type="PANTHER" id="PTHR44090">
    <property type="entry name" value="WD REPEAT-CONTAINING PROTEIN 61"/>
    <property type="match status" value="1"/>
</dbReference>
<dbReference type="PANTHER" id="PTHR44090:SF1">
    <property type="entry name" value="SUPERKILLER COMPLEX PROTEIN 8"/>
    <property type="match status" value="1"/>
</dbReference>
<dbReference type="InterPro" id="IPR051510">
    <property type="entry name" value="SKI8"/>
</dbReference>
<feature type="repeat" description="WD" evidence="3">
    <location>
        <begin position="193"/>
        <end position="228"/>
    </location>
</feature>
<comment type="caution">
    <text evidence="5">The sequence shown here is derived from an EMBL/GenBank/DDBJ whole genome shotgun (WGS) entry which is preliminary data.</text>
</comment>
<accession>A0ABR3J4A4</accession>
<organism evidence="5 6">
    <name type="scientific">Hohenbuehelia grisea</name>
    <dbReference type="NCBI Taxonomy" id="104357"/>
    <lineage>
        <taxon>Eukaryota</taxon>
        <taxon>Fungi</taxon>
        <taxon>Dikarya</taxon>
        <taxon>Basidiomycota</taxon>
        <taxon>Agaricomycotina</taxon>
        <taxon>Agaricomycetes</taxon>
        <taxon>Agaricomycetidae</taxon>
        <taxon>Agaricales</taxon>
        <taxon>Pleurotineae</taxon>
        <taxon>Pleurotaceae</taxon>
        <taxon>Hohenbuehelia</taxon>
    </lineage>
</organism>
<evidence type="ECO:0000256" key="3">
    <source>
        <dbReference type="PROSITE-ProRule" id="PRU00221"/>
    </source>
</evidence>
<dbReference type="SMART" id="SM00320">
    <property type="entry name" value="WD40"/>
    <property type="match status" value="7"/>
</dbReference>
<feature type="repeat" description="WD" evidence="3">
    <location>
        <begin position="57"/>
        <end position="98"/>
    </location>
</feature>
<dbReference type="InterPro" id="IPR015943">
    <property type="entry name" value="WD40/YVTN_repeat-like_dom_sf"/>
</dbReference>
<evidence type="ECO:0000313" key="6">
    <source>
        <dbReference type="Proteomes" id="UP001556367"/>
    </source>
</evidence>
<dbReference type="InterPro" id="IPR019775">
    <property type="entry name" value="WD40_repeat_CS"/>
</dbReference>
<keyword evidence="1 3" id="KW-0853">WD repeat</keyword>
<dbReference type="PROSITE" id="PS00678">
    <property type="entry name" value="WD_REPEATS_1"/>
    <property type="match status" value="1"/>
</dbReference>
<dbReference type="Pfam" id="PF00400">
    <property type="entry name" value="WD40"/>
    <property type="match status" value="3"/>
</dbReference>
<dbReference type="Gene3D" id="2.130.10.10">
    <property type="entry name" value="YVTN repeat-like/Quinoprotein amine dehydrogenase"/>
    <property type="match status" value="3"/>
</dbReference>
<keyword evidence="2" id="KW-0677">Repeat</keyword>
<gene>
    <name evidence="5" type="ORF">HGRIS_010355</name>
</gene>
<evidence type="ECO:0008006" key="7">
    <source>
        <dbReference type="Google" id="ProtNLM"/>
    </source>
</evidence>